<organism evidence="2 3">
    <name type="scientific">Neolewinella agarilytica</name>
    <dbReference type="NCBI Taxonomy" id="478744"/>
    <lineage>
        <taxon>Bacteria</taxon>
        <taxon>Pseudomonadati</taxon>
        <taxon>Bacteroidota</taxon>
        <taxon>Saprospiria</taxon>
        <taxon>Saprospirales</taxon>
        <taxon>Lewinellaceae</taxon>
        <taxon>Neolewinella</taxon>
    </lineage>
</organism>
<keyword evidence="3" id="KW-1185">Reference proteome</keyword>
<protein>
    <submittedName>
        <fullName evidence="2">Uncharacterized protein</fullName>
    </submittedName>
</protein>
<gene>
    <name evidence="2" type="ORF">SAMN05444359_11058</name>
</gene>
<dbReference type="STRING" id="478744.SAMN05444359_11058"/>
<sequence length="279" mass="31682">MKNIPDSFFFPLIFLLLFSCDPNASDEDMMMDVLPVDLILTGDIREATTGEPLTGWIVWAQNGRNLNFNTLLRDTAVVRSDGSYRLEIGHFSENTDTRGMFAAEIIAAKEDFYNFSSVDLLPPEFADRDTSIDLRDCFYAGIDVQNRYIYYGGRSLDFSQTDPPLVMRNVNAHTNSEAMAMRIELSDPPSGSHKVVGQFMVKDDGYNLPFFNLRTGAFFTEDHYETSTCVPADRPFTLEMMAIFYDENDPLPRIADTLIFRDTILQFDPVQDTLIIASF</sequence>
<evidence type="ECO:0000256" key="1">
    <source>
        <dbReference type="SAM" id="SignalP"/>
    </source>
</evidence>
<feature type="signal peptide" evidence="1">
    <location>
        <begin position="1"/>
        <end position="24"/>
    </location>
</feature>
<dbReference type="EMBL" id="FOFB01000010">
    <property type="protein sequence ID" value="SEQ45639.1"/>
    <property type="molecule type" value="Genomic_DNA"/>
</dbReference>
<dbReference type="PROSITE" id="PS51257">
    <property type="entry name" value="PROKAR_LIPOPROTEIN"/>
    <property type="match status" value="1"/>
</dbReference>
<dbReference type="Proteomes" id="UP000199021">
    <property type="component" value="Unassembled WGS sequence"/>
</dbReference>
<feature type="chain" id="PRO_5011795131" evidence="1">
    <location>
        <begin position="25"/>
        <end position="279"/>
    </location>
</feature>
<evidence type="ECO:0000313" key="2">
    <source>
        <dbReference type="EMBL" id="SEQ45639.1"/>
    </source>
</evidence>
<reference evidence="3" key="1">
    <citation type="submission" date="2016-10" db="EMBL/GenBank/DDBJ databases">
        <authorList>
            <person name="Varghese N."/>
            <person name="Submissions S."/>
        </authorList>
    </citation>
    <scope>NUCLEOTIDE SEQUENCE [LARGE SCALE GENOMIC DNA]</scope>
    <source>
        <strain evidence="3">DSM 24740</strain>
    </source>
</reference>
<evidence type="ECO:0000313" key="3">
    <source>
        <dbReference type="Proteomes" id="UP000199021"/>
    </source>
</evidence>
<dbReference type="RefSeq" id="WP_090168050.1">
    <property type="nucleotide sequence ID" value="NZ_FOFB01000010.1"/>
</dbReference>
<name>A0A1H9G6B9_9BACT</name>
<keyword evidence="1" id="KW-0732">Signal</keyword>
<proteinExistence type="predicted"/>
<dbReference type="OrthoDB" id="9852957at2"/>
<dbReference type="AlphaFoldDB" id="A0A1H9G6B9"/>
<dbReference type="InParanoid" id="A0A1H9G6B9"/>
<accession>A0A1H9G6B9</accession>